<keyword evidence="2" id="KW-0547">Nucleotide-binding</keyword>
<protein>
    <submittedName>
        <fullName evidence="6">Cob(I)yrinic acid a,c-diamide adenosyltransferase</fullName>
        <ecNumber evidence="6">2.5.1.17</ecNumber>
    </submittedName>
</protein>
<dbReference type="InterPro" id="IPR029499">
    <property type="entry name" value="PduO-typ"/>
</dbReference>
<keyword evidence="3" id="KW-0067">ATP-binding</keyword>
<organism evidence="6">
    <name type="scientific">Ignisphaera aggregans</name>
    <dbReference type="NCBI Taxonomy" id="334771"/>
    <lineage>
        <taxon>Archaea</taxon>
        <taxon>Thermoproteota</taxon>
        <taxon>Thermoprotei</taxon>
        <taxon>Desulfurococcales</taxon>
        <taxon>Desulfurococcaceae</taxon>
        <taxon>Ignisphaera</taxon>
    </lineage>
</organism>
<dbReference type="PANTHER" id="PTHR12213">
    <property type="entry name" value="CORRINOID ADENOSYLTRANSFERASE"/>
    <property type="match status" value="1"/>
</dbReference>
<evidence type="ECO:0000313" key="6">
    <source>
        <dbReference type="EMBL" id="HGT98889.1"/>
    </source>
</evidence>
<dbReference type="EC" id="2.5.1.17" evidence="6"/>
<dbReference type="PANTHER" id="PTHR12213:SF0">
    <property type="entry name" value="CORRINOID ADENOSYLTRANSFERASE MMAB"/>
    <property type="match status" value="1"/>
</dbReference>
<evidence type="ECO:0000256" key="3">
    <source>
        <dbReference type="ARBA" id="ARBA00022840"/>
    </source>
</evidence>
<dbReference type="Gene3D" id="1.20.1200.10">
    <property type="entry name" value="Cobalamin adenosyltransferase-like"/>
    <property type="match status" value="1"/>
</dbReference>
<dbReference type="EMBL" id="DTAU01000044">
    <property type="protein sequence ID" value="HFQ78494.1"/>
    <property type="molecule type" value="Genomic_DNA"/>
</dbReference>
<name>A0A7J3MZK7_9CREN</name>
<evidence type="ECO:0000259" key="4">
    <source>
        <dbReference type="Pfam" id="PF01923"/>
    </source>
</evidence>
<dbReference type="NCBIfam" id="TIGR00636">
    <property type="entry name" value="PduO_Nterm"/>
    <property type="match status" value="1"/>
</dbReference>
<dbReference type="InterPro" id="IPR036451">
    <property type="entry name" value="CblAdoTrfase-like_sf"/>
</dbReference>
<evidence type="ECO:0000256" key="1">
    <source>
        <dbReference type="ARBA" id="ARBA00022679"/>
    </source>
</evidence>
<dbReference type="InterPro" id="IPR016030">
    <property type="entry name" value="CblAdoTrfase-like"/>
</dbReference>
<dbReference type="Pfam" id="PF01923">
    <property type="entry name" value="Cob_adeno_trans"/>
    <property type="match status" value="1"/>
</dbReference>
<proteinExistence type="predicted"/>
<dbReference type="SUPFAM" id="SSF89028">
    <property type="entry name" value="Cobalamin adenosyltransferase-like"/>
    <property type="match status" value="1"/>
</dbReference>
<reference evidence="6" key="1">
    <citation type="journal article" date="2020" name="mSystems">
        <title>Genome- and Community-Level Interaction Insights into Carbon Utilization and Element Cycling Functions of Hydrothermarchaeota in Hydrothermal Sediment.</title>
        <authorList>
            <person name="Zhou Z."/>
            <person name="Liu Y."/>
            <person name="Xu W."/>
            <person name="Pan J."/>
            <person name="Luo Z.H."/>
            <person name="Li M."/>
        </authorList>
    </citation>
    <scope>NUCLEOTIDE SEQUENCE [LARGE SCALE GENOMIC DNA]</scope>
    <source>
        <strain evidence="5">SpSt-629</strain>
        <strain evidence="6">SpSt-688</strain>
    </source>
</reference>
<dbReference type="AlphaFoldDB" id="A0A7J3MZK7"/>
<sequence>MKIVHRGDNGYTDIIGARIPKDSYIIEFIGSVDELVSFLGIIRSTISENEALREIATKIKSIQLTLMKVAGIAAGDHRYSDLFSKYVEDVEKEIITFSKIVNVNHCFVVPGSSLESSLLHFARTLCRSVERRAVALLRNGLINRNIYVYLNRLSDLLYVYALYVDAIRGIDFERLD</sequence>
<gene>
    <name evidence="5" type="ORF">ENT99_02170</name>
    <name evidence="6" type="ORF">ENU64_05620</name>
</gene>
<evidence type="ECO:0000313" key="5">
    <source>
        <dbReference type="EMBL" id="HFQ78494.1"/>
    </source>
</evidence>
<keyword evidence="1 6" id="KW-0808">Transferase</keyword>
<accession>A0A7J3MZK7</accession>
<evidence type="ECO:0000256" key="2">
    <source>
        <dbReference type="ARBA" id="ARBA00022741"/>
    </source>
</evidence>
<dbReference type="GO" id="GO:0005524">
    <property type="term" value="F:ATP binding"/>
    <property type="evidence" value="ECO:0007669"/>
    <property type="project" value="UniProtKB-KW"/>
</dbReference>
<dbReference type="EMBL" id="DTDH01000159">
    <property type="protein sequence ID" value="HGT98889.1"/>
    <property type="molecule type" value="Genomic_DNA"/>
</dbReference>
<dbReference type="GO" id="GO:0008817">
    <property type="term" value="F:corrinoid adenosyltransferase activity"/>
    <property type="evidence" value="ECO:0007669"/>
    <property type="project" value="UniProtKB-EC"/>
</dbReference>
<comment type="caution">
    <text evidence="6">The sequence shown here is derived from an EMBL/GenBank/DDBJ whole genome shotgun (WGS) entry which is preliminary data.</text>
</comment>
<feature type="domain" description="Cobalamin adenosyltransferase-like" evidence="4">
    <location>
        <begin position="5"/>
        <end position="164"/>
    </location>
</feature>